<organism evidence="1 2">
    <name type="scientific">Chaetomidium leptoderma</name>
    <dbReference type="NCBI Taxonomy" id="669021"/>
    <lineage>
        <taxon>Eukaryota</taxon>
        <taxon>Fungi</taxon>
        <taxon>Dikarya</taxon>
        <taxon>Ascomycota</taxon>
        <taxon>Pezizomycotina</taxon>
        <taxon>Sordariomycetes</taxon>
        <taxon>Sordariomycetidae</taxon>
        <taxon>Sordariales</taxon>
        <taxon>Chaetomiaceae</taxon>
        <taxon>Chaetomidium</taxon>
    </lineage>
</organism>
<evidence type="ECO:0000313" key="2">
    <source>
        <dbReference type="Proteomes" id="UP001302745"/>
    </source>
</evidence>
<evidence type="ECO:0000313" key="1">
    <source>
        <dbReference type="EMBL" id="KAK4154249.1"/>
    </source>
</evidence>
<keyword evidence="2" id="KW-1185">Reference proteome</keyword>
<name>A0AAN6VN65_9PEZI</name>
<dbReference type="EMBL" id="MU856917">
    <property type="protein sequence ID" value="KAK4154249.1"/>
    <property type="molecule type" value="Genomic_DNA"/>
</dbReference>
<accession>A0AAN6VN65</accession>
<proteinExistence type="predicted"/>
<protein>
    <submittedName>
        <fullName evidence="1">Uncharacterized protein</fullName>
    </submittedName>
</protein>
<dbReference type="Proteomes" id="UP001302745">
    <property type="component" value="Unassembled WGS sequence"/>
</dbReference>
<comment type="caution">
    <text evidence="1">The sequence shown here is derived from an EMBL/GenBank/DDBJ whole genome shotgun (WGS) entry which is preliminary data.</text>
</comment>
<reference evidence="1" key="2">
    <citation type="submission" date="2023-05" db="EMBL/GenBank/DDBJ databases">
        <authorList>
            <consortium name="Lawrence Berkeley National Laboratory"/>
            <person name="Steindorff A."/>
            <person name="Hensen N."/>
            <person name="Bonometti L."/>
            <person name="Westerberg I."/>
            <person name="Brannstrom I.O."/>
            <person name="Guillou S."/>
            <person name="Cros-Aarteil S."/>
            <person name="Calhoun S."/>
            <person name="Haridas S."/>
            <person name="Kuo A."/>
            <person name="Mondo S."/>
            <person name="Pangilinan J."/>
            <person name="Riley R."/>
            <person name="Labutti K."/>
            <person name="Andreopoulos B."/>
            <person name="Lipzen A."/>
            <person name="Chen C."/>
            <person name="Yanf M."/>
            <person name="Daum C."/>
            <person name="Ng V."/>
            <person name="Clum A."/>
            <person name="Ohm R."/>
            <person name="Martin F."/>
            <person name="Silar P."/>
            <person name="Natvig D."/>
            <person name="Lalanne C."/>
            <person name="Gautier V."/>
            <person name="Ament-Velasquez S.L."/>
            <person name="Kruys A."/>
            <person name="Hutchinson M.I."/>
            <person name="Powell A.J."/>
            <person name="Barry K."/>
            <person name="Miller A.N."/>
            <person name="Grigoriev I.V."/>
            <person name="Debuchy R."/>
            <person name="Gladieux P."/>
            <person name="Thoren M.H."/>
            <person name="Johannesson H."/>
        </authorList>
    </citation>
    <scope>NUCLEOTIDE SEQUENCE</scope>
    <source>
        <strain evidence="1">CBS 538.74</strain>
    </source>
</reference>
<gene>
    <name evidence="1" type="ORF">C8A00DRAFT_14612</name>
</gene>
<reference evidence="1" key="1">
    <citation type="journal article" date="2023" name="Mol. Phylogenet. Evol.">
        <title>Genome-scale phylogeny and comparative genomics of the fungal order Sordariales.</title>
        <authorList>
            <person name="Hensen N."/>
            <person name="Bonometti L."/>
            <person name="Westerberg I."/>
            <person name="Brannstrom I.O."/>
            <person name="Guillou S."/>
            <person name="Cros-Aarteil S."/>
            <person name="Calhoun S."/>
            <person name="Haridas S."/>
            <person name="Kuo A."/>
            <person name="Mondo S."/>
            <person name="Pangilinan J."/>
            <person name="Riley R."/>
            <person name="LaButti K."/>
            <person name="Andreopoulos B."/>
            <person name="Lipzen A."/>
            <person name="Chen C."/>
            <person name="Yan M."/>
            <person name="Daum C."/>
            <person name="Ng V."/>
            <person name="Clum A."/>
            <person name="Steindorff A."/>
            <person name="Ohm R.A."/>
            <person name="Martin F."/>
            <person name="Silar P."/>
            <person name="Natvig D.O."/>
            <person name="Lalanne C."/>
            <person name="Gautier V."/>
            <person name="Ament-Velasquez S.L."/>
            <person name="Kruys A."/>
            <person name="Hutchinson M.I."/>
            <person name="Powell A.J."/>
            <person name="Barry K."/>
            <person name="Miller A.N."/>
            <person name="Grigoriev I.V."/>
            <person name="Debuchy R."/>
            <person name="Gladieux P."/>
            <person name="Hiltunen Thoren M."/>
            <person name="Johannesson H."/>
        </authorList>
    </citation>
    <scope>NUCLEOTIDE SEQUENCE</scope>
    <source>
        <strain evidence="1">CBS 538.74</strain>
    </source>
</reference>
<sequence length="58" mass="6265">MCSTGYNHFSCGCAVPIDSTLQQCEYAKIKGQACPSFQCTEDTSSSKTFDLMACMAHS</sequence>
<dbReference type="AlphaFoldDB" id="A0AAN6VN65"/>